<dbReference type="Proteomes" id="UP000643610">
    <property type="component" value="Unassembled WGS sequence"/>
</dbReference>
<evidence type="ECO:0000313" key="2">
    <source>
        <dbReference type="Proteomes" id="UP000643610"/>
    </source>
</evidence>
<evidence type="ECO:0000313" key="1">
    <source>
        <dbReference type="EMBL" id="MBC3832696.1"/>
    </source>
</evidence>
<proteinExistence type="predicted"/>
<name>A0ABR6XTA3_9BURK</name>
<dbReference type="EMBL" id="JACOFU010000006">
    <property type="protein sequence ID" value="MBC3832696.1"/>
    <property type="molecule type" value="Genomic_DNA"/>
</dbReference>
<reference evidence="1 2" key="1">
    <citation type="submission" date="2020-08" db="EMBL/GenBank/DDBJ databases">
        <title>Novel species isolated from subtropical streams in China.</title>
        <authorList>
            <person name="Lu H."/>
        </authorList>
    </citation>
    <scope>NUCLEOTIDE SEQUENCE [LARGE SCALE GENOMIC DNA]</scope>
    <source>
        <strain evidence="1 2">KCTC 52442</strain>
    </source>
</reference>
<comment type="caution">
    <text evidence="1">The sequence shown here is derived from an EMBL/GenBank/DDBJ whole genome shotgun (WGS) entry which is preliminary data.</text>
</comment>
<protein>
    <submittedName>
        <fullName evidence="1">Uncharacterized protein</fullName>
    </submittedName>
</protein>
<dbReference type="RefSeq" id="WP_186891748.1">
    <property type="nucleotide sequence ID" value="NZ_JACOFU010000006.1"/>
</dbReference>
<gene>
    <name evidence="1" type="ORF">H8K33_14400</name>
</gene>
<accession>A0ABR6XTA3</accession>
<organism evidence="1 2">
    <name type="scientific">Undibacterium amnicola</name>
    <dbReference type="NCBI Taxonomy" id="1834038"/>
    <lineage>
        <taxon>Bacteria</taxon>
        <taxon>Pseudomonadati</taxon>
        <taxon>Pseudomonadota</taxon>
        <taxon>Betaproteobacteria</taxon>
        <taxon>Burkholderiales</taxon>
        <taxon>Oxalobacteraceae</taxon>
        <taxon>Undibacterium</taxon>
    </lineage>
</organism>
<sequence length="74" mass="8221">MTSSEIASKLFNRLKIYTTKTTQVQTAHRKLYGIVTSLGMTQNCVSRYLPQESRIEKGPLAAGHFSSETCLNIA</sequence>
<keyword evidence="2" id="KW-1185">Reference proteome</keyword>